<feature type="domain" description="MmyB-like transcription regulator ligand binding" evidence="2">
    <location>
        <begin position="3"/>
        <end position="159"/>
    </location>
</feature>
<keyword evidence="4" id="KW-1185">Reference proteome</keyword>
<gene>
    <name evidence="3" type="ORF">GCM10025881_29900</name>
</gene>
<organism evidence="3 4">
    <name type="scientific">Pseudolysinimonas kribbensis</name>
    <dbReference type="NCBI Taxonomy" id="433641"/>
    <lineage>
        <taxon>Bacteria</taxon>
        <taxon>Bacillati</taxon>
        <taxon>Actinomycetota</taxon>
        <taxon>Actinomycetes</taxon>
        <taxon>Micrococcales</taxon>
        <taxon>Microbacteriaceae</taxon>
        <taxon>Pseudolysinimonas</taxon>
    </lineage>
</organism>
<dbReference type="RefSeq" id="WP_431311813.1">
    <property type="nucleotide sequence ID" value="NZ_BSVB01000001.1"/>
</dbReference>
<accession>A0ABQ6K8V2</accession>
<feature type="region of interest" description="Disordered" evidence="1">
    <location>
        <begin position="162"/>
        <end position="194"/>
    </location>
</feature>
<proteinExistence type="predicted"/>
<dbReference type="EMBL" id="BSVB01000001">
    <property type="protein sequence ID" value="GMA96166.1"/>
    <property type="molecule type" value="Genomic_DNA"/>
</dbReference>
<sequence>MAALVGSLAGTPAFAHDRVLEVIESNPLARALSPVFSPGVNLMRAVFLDSRLGELYLNLDEMRMRLVAYLRLQAAAPPQDPRLAPLVAELSDASPDFAALWARHDVTPASSGVNRIHHRLVGDFELRFERLCFAGSDDPVLVIYHAAPGTPGETALRELARLGAPLPSAQNPLDDIQSRQTSATSRQPASMVSE</sequence>
<dbReference type="Gene3D" id="3.30.450.180">
    <property type="match status" value="1"/>
</dbReference>
<dbReference type="PANTHER" id="PTHR35010:SF2">
    <property type="entry name" value="BLL4672 PROTEIN"/>
    <property type="match status" value="1"/>
</dbReference>
<comment type="caution">
    <text evidence="3">The sequence shown here is derived from an EMBL/GenBank/DDBJ whole genome shotgun (WGS) entry which is preliminary data.</text>
</comment>
<dbReference type="Proteomes" id="UP001157034">
    <property type="component" value="Unassembled WGS sequence"/>
</dbReference>
<dbReference type="PANTHER" id="PTHR35010">
    <property type="entry name" value="BLL4672 PROTEIN-RELATED"/>
    <property type="match status" value="1"/>
</dbReference>
<reference evidence="4" key="1">
    <citation type="journal article" date="2019" name="Int. J. Syst. Evol. Microbiol.">
        <title>The Global Catalogue of Microorganisms (GCM) 10K type strain sequencing project: providing services to taxonomists for standard genome sequencing and annotation.</title>
        <authorList>
            <consortium name="The Broad Institute Genomics Platform"/>
            <consortium name="The Broad Institute Genome Sequencing Center for Infectious Disease"/>
            <person name="Wu L."/>
            <person name="Ma J."/>
        </authorList>
    </citation>
    <scope>NUCLEOTIDE SEQUENCE [LARGE SCALE GENOMIC DNA]</scope>
    <source>
        <strain evidence="4">NBRC 108894</strain>
    </source>
</reference>
<evidence type="ECO:0000256" key="1">
    <source>
        <dbReference type="SAM" id="MobiDB-lite"/>
    </source>
</evidence>
<evidence type="ECO:0000313" key="3">
    <source>
        <dbReference type="EMBL" id="GMA96166.1"/>
    </source>
</evidence>
<protein>
    <recommendedName>
        <fullName evidence="2">MmyB-like transcription regulator ligand binding domain-containing protein</fullName>
    </recommendedName>
</protein>
<dbReference type="InterPro" id="IPR041413">
    <property type="entry name" value="MLTR_LBD"/>
</dbReference>
<name>A0ABQ6K8V2_9MICO</name>
<evidence type="ECO:0000259" key="2">
    <source>
        <dbReference type="Pfam" id="PF17765"/>
    </source>
</evidence>
<dbReference type="Pfam" id="PF17765">
    <property type="entry name" value="MLTR_LBD"/>
    <property type="match status" value="1"/>
</dbReference>
<evidence type="ECO:0000313" key="4">
    <source>
        <dbReference type="Proteomes" id="UP001157034"/>
    </source>
</evidence>
<feature type="compositionally biased region" description="Polar residues" evidence="1">
    <location>
        <begin position="178"/>
        <end position="194"/>
    </location>
</feature>